<evidence type="ECO:0000256" key="2">
    <source>
        <dbReference type="ARBA" id="ARBA00006499"/>
    </source>
</evidence>
<dbReference type="GO" id="GO:0008474">
    <property type="term" value="F:palmitoyl-(protein) hydrolase activity"/>
    <property type="evidence" value="ECO:0007669"/>
    <property type="project" value="UniProtKB-EC"/>
</dbReference>
<keyword evidence="6" id="KW-0963">Cytoplasm</keyword>
<evidence type="ECO:0000256" key="4">
    <source>
        <dbReference type="ARBA" id="ARBA00014923"/>
    </source>
</evidence>
<evidence type="ECO:0000256" key="7">
    <source>
        <dbReference type="ARBA" id="ARBA00022801"/>
    </source>
</evidence>
<dbReference type="PANTHER" id="PTHR10655:SF17">
    <property type="entry name" value="LYSOPHOSPHOLIPASE-LIKE PROTEIN 1"/>
    <property type="match status" value="1"/>
</dbReference>
<evidence type="ECO:0000256" key="12">
    <source>
        <dbReference type="ARBA" id="ARBA00047337"/>
    </source>
</evidence>
<keyword evidence="5" id="KW-0719">Serine esterase</keyword>
<dbReference type="GO" id="GO:0005737">
    <property type="term" value="C:cytoplasm"/>
    <property type="evidence" value="ECO:0007669"/>
    <property type="project" value="UniProtKB-SubCell"/>
</dbReference>
<evidence type="ECO:0000256" key="9">
    <source>
        <dbReference type="ARBA" id="ARBA00023098"/>
    </source>
</evidence>
<evidence type="ECO:0000256" key="1">
    <source>
        <dbReference type="ARBA" id="ARBA00004496"/>
    </source>
</evidence>
<keyword evidence="7" id="KW-0378">Hydrolase</keyword>
<keyword evidence="9" id="KW-0443">Lipid metabolism</keyword>
<dbReference type="InterPro" id="IPR003140">
    <property type="entry name" value="PLipase/COase/thioEstase"/>
</dbReference>
<gene>
    <name evidence="14" type="ORF">PV11_01330</name>
</gene>
<dbReference type="Pfam" id="PF02230">
    <property type="entry name" value="Abhydrolase_2"/>
    <property type="match status" value="1"/>
</dbReference>
<dbReference type="GO" id="GO:0052689">
    <property type="term" value="F:carboxylic ester hydrolase activity"/>
    <property type="evidence" value="ECO:0007669"/>
    <property type="project" value="UniProtKB-KW"/>
</dbReference>
<dbReference type="SUPFAM" id="SSF53474">
    <property type="entry name" value="alpha/beta-Hydrolases"/>
    <property type="match status" value="1"/>
</dbReference>
<comment type="similarity">
    <text evidence="2">Belongs to the AB hydrolase superfamily. AB hydrolase 2 family.</text>
</comment>
<feature type="domain" description="Phospholipase/carboxylesterase/thioesterase" evidence="13">
    <location>
        <begin position="6"/>
        <end position="232"/>
    </location>
</feature>
<protein>
    <recommendedName>
        <fullName evidence="4">Acyl-protein thioesterase 1</fullName>
        <ecNumber evidence="3">3.1.2.22</ecNumber>
    </recommendedName>
    <alternativeName>
        <fullName evidence="11">Palmitoyl-protein hydrolase</fullName>
    </alternativeName>
</protein>
<evidence type="ECO:0000313" key="15">
    <source>
        <dbReference type="Proteomes" id="UP000053599"/>
    </source>
</evidence>
<dbReference type="STRING" id="1016849.A0A0D1YSP7"/>
<dbReference type="AlphaFoldDB" id="A0A0D1YSP7"/>
<dbReference type="GO" id="GO:0006631">
    <property type="term" value="P:fatty acid metabolic process"/>
    <property type="evidence" value="ECO:0007669"/>
    <property type="project" value="UniProtKB-KW"/>
</dbReference>
<proteinExistence type="inferred from homology"/>
<evidence type="ECO:0000256" key="11">
    <source>
        <dbReference type="ARBA" id="ARBA00031195"/>
    </source>
</evidence>
<dbReference type="InterPro" id="IPR029058">
    <property type="entry name" value="AB_hydrolase_fold"/>
</dbReference>
<dbReference type="FunFam" id="3.40.50.1820:FF:000010">
    <property type="entry name" value="Acyl-protein thioesterase 2"/>
    <property type="match status" value="1"/>
</dbReference>
<comment type="subcellular location">
    <subcellularLocation>
        <location evidence="1">Cytoplasm</location>
    </subcellularLocation>
</comment>
<dbReference type="Proteomes" id="UP000053599">
    <property type="component" value="Unassembled WGS sequence"/>
</dbReference>
<evidence type="ECO:0000313" key="14">
    <source>
        <dbReference type="EMBL" id="KIV85662.1"/>
    </source>
</evidence>
<comment type="function">
    <text evidence="10">Hydrolyzes fatty acids from S-acylated cysteine residues in proteins with a strong preference for palmitoylated G-alpha proteins over other acyl substrates. Mediates the deacylation of G-alpha proteins such as GPA1 in vivo, but has weak or no activity toward palmitoylated Ras proteins. Has weak lysophospholipase activity in vitro; however such activity may not exist in vivo.</text>
</comment>
<evidence type="ECO:0000256" key="8">
    <source>
        <dbReference type="ARBA" id="ARBA00022832"/>
    </source>
</evidence>
<dbReference type="EMBL" id="KN846951">
    <property type="protein sequence ID" value="KIV85662.1"/>
    <property type="molecule type" value="Genomic_DNA"/>
</dbReference>
<accession>A0A0D1YSP7</accession>
<organism evidence="14 15">
    <name type="scientific">Exophiala sideris</name>
    <dbReference type="NCBI Taxonomy" id="1016849"/>
    <lineage>
        <taxon>Eukaryota</taxon>
        <taxon>Fungi</taxon>
        <taxon>Dikarya</taxon>
        <taxon>Ascomycota</taxon>
        <taxon>Pezizomycotina</taxon>
        <taxon>Eurotiomycetes</taxon>
        <taxon>Chaetothyriomycetidae</taxon>
        <taxon>Chaetothyriales</taxon>
        <taxon>Herpotrichiellaceae</taxon>
        <taxon>Exophiala</taxon>
    </lineage>
</organism>
<keyword evidence="8" id="KW-0276">Fatty acid metabolism</keyword>
<evidence type="ECO:0000256" key="6">
    <source>
        <dbReference type="ARBA" id="ARBA00022490"/>
    </source>
</evidence>
<reference evidence="14 15" key="1">
    <citation type="submission" date="2015-01" db="EMBL/GenBank/DDBJ databases">
        <title>The Genome Sequence of Exophiala sideris CBS121828.</title>
        <authorList>
            <consortium name="The Broad Institute Genomics Platform"/>
            <person name="Cuomo C."/>
            <person name="de Hoog S."/>
            <person name="Gorbushina A."/>
            <person name="Stielow B."/>
            <person name="Teixiera M."/>
            <person name="Abouelleil A."/>
            <person name="Chapman S.B."/>
            <person name="Priest M."/>
            <person name="Young S.K."/>
            <person name="Wortman J."/>
            <person name="Nusbaum C."/>
            <person name="Birren B."/>
        </authorList>
    </citation>
    <scope>NUCLEOTIDE SEQUENCE [LARGE SCALE GENOMIC DNA]</scope>
    <source>
        <strain evidence="14 15">CBS 121828</strain>
    </source>
</reference>
<dbReference type="Gene3D" id="3.40.50.1820">
    <property type="entry name" value="alpha/beta hydrolase"/>
    <property type="match status" value="1"/>
</dbReference>
<evidence type="ECO:0000259" key="13">
    <source>
        <dbReference type="Pfam" id="PF02230"/>
    </source>
</evidence>
<dbReference type="OrthoDB" id="2418081at2759"/>
<sequence>MAQRQALIVPALKKHSATIIMAHGLGDSGAGWVSLAESWRRRGKFEDVKFIFPNAPNIPITVNFGMRMPGWYDIVRRRDDSDFSDLNQQQDETGILRSRSTFTKLITDEVAAGIPSNRIILGGFSQGGAMSLFTGVTTPHKLGGVFGLSCYLVLANKIKELAKEASDANKDTPFFMGHGDADEVVKYRWGQRTAEMLKNELGHKVEFKTYKGLPHSADMKEIDDLEEFIKRCLPSNESL</sequence>
<dbReference type="InterPro" id="IPR050565">
    <property type="entry name" value="LYPA1-2/EST-like"/>
</dbReference>
<dbReference type="EC" id="3.1.2.22" evidence="3"/>
<evidence type="ECO:0000256" key="10">
    <source>
        <dbReference type="ARBA" id="ARBA00029392"/>
    </source>
</evidence>
<comment type="catalytic activity">
    <reaction evidence="12">
        <text>S-hexadecanoyl-L-cysteinyl-[protein] + H2O = L-cysteinyl-[protein] + hexadecanoate + H(+)</text>
        <dbReference type="Rhea" id="RHEA:19233"/>
        <dbReference type="Rhea" id="RHEA-COMP:10131"/>
        <dbReference type="Rhea" id="RHEA-COMP:11032"/>
        <dbReference type="ChEBI" id="CHEBI:7896"/>
        <dbReference type="ChEBI" id="CHEBI:15377"/>
        <dbReference type="ChEBI" id="CHEBI:15378"/>
        <dbReference type="ChEBI" id="CHEBI:29950"/>
        <dbReference type="ChEBI" id="CHEBI:74151"/>
        <dbReference type="EC" id="3.1.2.22"/>
    </reaction>
</comment>
<evidence type="ECO:0000256" key="5">
    <source>
        <dbReference type="ARBA" id="ARBA00022487"/>
    </source>
</evidence>
<dbReference type="PANTHER" id="PTHR10655">
    <property type="entry name" value="LYSOPHOSPHOLIPASE-RELATED"/>
    <property type="match status" value="1"/>
</dbReference>
<name>A0A0D1YSP7_9EURO</name>
<evidence type="ECO:0000256" key="3">
    <source>
        <dbReference type="ARBA" id="ARBA00012423"/>
    </source>
</evidence>